<dbReference type="EMBL" id="VSSQ01033565">
    <property type="protein sequence ID" value="MPM85207.1"/>
    <property type="molecule type" value="Genomic_DNA"/>
</dbReference>
<accession>A0A645D7N9</accession>
<reference evidence="1" key="1">
    <citation type="submission" date="2019-08" db="EMBL/GenBank/DDBJ databases">
        <authorList>
            <person name="Kucharzyk K."/>
            <person name="Murdoch R.W."/>
            <person name="Higgins S."/>
            <person name="Loffler F."/>
        </authorList>
    </citation>
    <scope>NUCLEOTIDE SEQUENCE</scope>
</reference>
<gene>
    <name evidence="1" type="ORF">SDC9_132285</name>
</gene>
<organism evidence="1">
    <name type="scientific">bioreactor metagenome</name>
    <dbReference type="NCBI Taxonomy" id="1076179"/>
    <lineage>
        <taxon>unclassified sequences</taxon>
        <taxon>metagenomes</taxon>
        <taxon>ecological metagenomes</taxon>
    </lineage>
</organism>
<name>A0A645D7N9_9ZZZZ</name>
<proteinExistence type="predicted"/>
<sequence>MRINSGHRDDERIGCQGIGGQVGGLLGVSGQSVGSVDRVERGQDRGEVGHPRRAFKTDVRDRGQGFCDLCEQGAEQPGFGFLPCAGQGMFRAPVLIADRFEVDREQAFTQVTTQTAQVDAVEQENTAEREH</sequence>
<comment type="caution">
    <text evidence="1">The sequence shown here is derived from an EMBL/GenBank/DDBJ whole genome shotgun (WGS) entry which is preliminary data.</text>
</comment>
<protein>
    <submittedName>
        <fullName evidence="1">Uncharacterized protein</fullName>
    </submittedName>
</protein>
<evidence type="ECO:0000313" key="1">
    <source>
        <dbReference type="EMBL" id="MPM85207.1"/>
    </source>
</evidence>
<dbReference type="AlphaFoldDB" id="A0A645D7N9"/>